<dbReference type="Pfam" id="PF01326">
    <property type="entry name" value="PPDK_N"/>
    <property type="match status" value="1"/>
</dbReference>
<keyword evidence="5" id="KW-0479">Metal-binding</keyword>
<comment type="subunit">
    <text evidence="3">Homodimer.</text>
</comment>
<dbReference type="Pfam" id="PF00686">
    <property type="entry name" value="CBM_20"/>
    <property type="match status" value="1"/>
</dbReference>
<comment type="similarity">
    <text evidence="2">Belongs to the PEP-utilizing enzyme family.</text>
</comment>
<accession>A0A8J8P0V8</accession>
<dbReference type="GO" id="GO:2001070">
    <property type="term" value="F:starch binding"/>
    <property type="evidence" value="ECO:0007669"/>
    <property type="project" value="InterPro"/>
</dbReference>
<keyword evidence="6" id="KW-0547">Nucleotide-binding</keyword>
<dbReference type="OrthoDB" id="284204at2759"/>
<dbReference type="InterPro" id="IPR002044">
    <property type="entry name" value="CBM20"/>
</dbReference>
<comment type="caution">
    <text evidence="12">The sequence shown here is derived from an EMBL/GenBank/DDBJ whole genome shotgun (WGS) entry which is preliminary data.</text>
</comment>
<dbReference type="SUPFAM" id="SSF49452">
    <property type="entry name" value="Starch-binding domain-like"/>
    <property type="match status" value="1"/>
</dbReference>
<name>A0A8J8P0V8_HALGN</name>
<dbReference type="SMART" id="SM01065">
    <property type="entry name" value="CBM_2"/>
    <property type="match status" value="1"/>
</dbReference>
<keyword evidence="10" id="KW-0119">Carbohydrate metabolism</keyword>
<dbReference type="InterPro" id="IPR054481">
    <property type="entry name" value="GWD1_pHisD"/>
</dbReference>
<keyword evidence="4" id="KW-0808">Transferase</keyword>
<dbReference type="GO" id="GO:0005524">
    <property type="term" value="F:ATP binding"/>
    <property type="evidence" value="ECO:0007669"/>
    <property type="project" value="UniProtKB-KW"/>
</dbReference>
<sequence>MSIKFEIEAARTQLGQEVFVMGSTALLHDWGKLGPGIKLFTNAQLFPRWTMENALKIDKSQVFEYKYIIKDQRGNVTWEQGENRRVEVNTDPVFIVDKEFGKTNVEGKKIVQNRGAGQITPPSNKPQEQLLHVEEVKHDQKPITKPAQSHVIIDQSRITTDTTQQQIVSKILELNASHRTWKEKLEVVYEVTSTYGPQCLPLVAAYLHFINSHMITCAENGTHFRPNHHAELSLKLYQILDQLQNAENSFIIRSIKKGLPSFGDSFMVAVPLTRIRDIAHRGDIPQEMKSEIKNRLQNKLHRSADPGDLKTCEELIGRVRNGGYSAAFASEFEIFYEELKEFFNATGLEKRLENIKSGVSQGEIAEFLSAKAQNRVTIAQITHLRETLQTILKDNPHKSLYQQLQLADIDLEQYLFVKLSELLESPATALNMNKQLEILMDTLQNLILSGTYPEELSIVLSEVGLFSKCNQFEPINVKRLKATIERGMRLARRFTSQVIESFQSNVQALGQAFSIPQQSVSVFSEGFIRSHLIFQLSKVSEMVLAQHRKILKLPPFVAISTGPNKPVLGQVKYCAHLSDLLHIQSLLSPHSPLLILLDSADGTEEIPLSVAAILLRHDLPQLSHLAIRARQAGCVFYCCENEQTFRDMQRMTQGIKDLCKYSVTGGGVVKIERTTVQERVDHEIDGEGAREVKVEYEVEEEEMEVEGYQIMGDYTESNGLVSGDPKAVKELGSKSVNSLRLTEISKGCGLFKTPRQVTVPKNVNTYLVSIAAKKEFDDLNKELDTCAMWKIELLRPKILALLQQIYDSSDLSPLLSQISKDMQPAHLVAVRSSSTLEDLKKLAGAGLFDSVLNIPVANPQALKSAIAQVWISLYTERAIQSRKQLSIPSQAAHMSVLIQEQVFSDYCFVVHTKNPVKQDDDSVYIEIACGLGETLASANQSGNPYRLTVSRDKQVNIIAFANYSQGLYSNLDSKELKEVHIDYSQVQFSRDPQKLIEIGKRIAEAALVVEEAYGGVAQDIEGGIVVKDGKYEIYIVQTRAQV</sequence>
<dbReference type="SUPFAM" id="SSF56059">
    <property type="entry name" value="Glutathione synthetase ATP-binding domain-like"/>
    <property type="match status" value="1"/>
</dbReference>
<evidence type="ECO:0000256" key="2">
    <source>
        <dbReference type="ARBA" id="ARBA00007837"/>
    </source>
</evidence>
<organism evidence="12 13">
    <name type="scientific">Halteria grandinella</name>
    <dbReference type="NCBI Taxonomy" id="5974"/>
    <lineage>
        <taxon>Eukaryota</taxon>
        <taxon>Sar</taxon>
        <taxon>Alveolata</taxon>
        <taxon>Ciliophora</taxon>
        <taxon>Intramacronucleata</taxon>
        <taxon>Spirotrichea</taxon>
        <taxon>Stichotrichia</taxon>
        <taxon>Sporadotrichida</taxon>
        <taxon>Halteriidae</taxon>
        <taxon>Halteria</taxon>
    </lineage>
</organism>
<reference evidence="12" key="1">
    <citation type="submission" date="2019-06" db="EMBL/GenBank/DDBJ databases">
        <authorList>
            <person name="Zheng W."/>
        </authorList>
    </citation>
    <scope>NUCLEOTIDE SEQUENCE</scope>
    <source>
        <strain evidence="12">QDHG01</strain>
    </source>
</reference>
<dbReference type="EMBL" id="RRYP01002401">
    <property type="protein sequence ID" value="TNV84808.1"/>
    <property type="molecule type" value="Genomic_DNA"/>
</dbReference>
<evidence type="ECO:0000256" key="1">
    <source>
        <dbReference type="ARBA" id="ARBA00001946"/>
    </source>
</evidence>
<evidence type="ECO:0000256" key="7">
    <source>
        <dbReference type="ARBA" id="ARBA00022777"/>
    </source>
</evidence>
<keyword evidence="13" id="KW-1185">Reference proteome</keyword>
<evidence type="ECO:0000256" key="3">
    <source>
        <dbReference type="ARBA" id="ARBA00011738"/>
    </source>
</evidence>
<dbReference type="AlphaFoldDB" id="A0A8J8P0V8"/>
<evidence type="ECO:0000313" key="13">
    <source>
        <dbReference type="Proteomes" id="UP000785679"/>
    </source>
</evidence>
<dbReference type="Pfam" id="PF22973">
    <property type="entry name" value="GWD1_pHisD"/>
    <property type="match status" value="1"/>
</dbReference>
<keyword evidence="8" id="KW-0067">ATP-binding</keyword>
<dbReference type="InterPro" id="IPR013783">
    <property type="entry name" value="Ig-like_fold"/>
</dbReference>
<dbReference type="CDD" id="cd05467">
    <property type="entry name" value="CBM20"/>
    <property type="match status" value="1"/>
</dbReference>
<dbReference type="GO" id="GO:0046872">
    <property type="term" value="F:metal ion binding"/>
    <property type="evidence" value="ECO:0007669"/>
    <property type="project" value="UniProtKB-KW"/>
</dbReference>
<keyword evidence="9" id="KW-0460">Magnesium</keyword>
<proteinExistence type="inferred from homology"/>
<dbReference type="GO" id="GO:0016301">
    <property type="term" value="F:kinase activity"/>
    <property type="evidence" value="ECO:0007669"/>
    <property type="project" value="UniProtKB-KW"/>
</dbReference>
<gene>
    <name evidence="12" type="ORF">FGO68_gene14813</name>
</gene>
<keyword evidence="7" id="KW-0418">Kinase</keyword>
<protein>
    <recommendedName>
        <fullName evidence="11">CBM20 domain-containing protein</fullName>
    </recommendedName>
</protein>
<evidence type="ECO:0000256" key="6">
    <source>
        <dbReference type="ARBA" id="ARBA00022741"/>
    </source>
</evidence>
<dbReference type="PROSITE" id="PS51166">
    <property type="entry name" value="CBM20"/>
    <property type="match status" value="1"/>
</dbReference>
<evidence type="ECO:0000256" key="5">
    <source>
        <dbReference type="ARBA" id="ARBA00022723"/>
    </source>
</evidence>
<dbReference type="Proteomes" id="UP000785679">
    <property type="component" value="Unassembled WGS sequence"/>
</dbReference>
<evidence type="ECO:0000259" key="11">
    <source>
        <dbReference type="PROSITE" id="PS51166"/>
    </source>
</evidence>
<dbReference type="Gene3D" id="3.30.470.20">
    <property type="entry name" value="ATP-grasp fold, B domain"/>
    <property type="match status" value="1"/>
</dbReference>
<dbReference type="InterPro" id="IPR013784">
    <property type="entry name" value="Carb-bd-like_fold"/>
</dbReference>
<dbReference type="Gene3D" id="3.30.1490.20">
    <property type="entry name" value="ATP-grasp fold, A domain"/>
    <property type="match status" value="1"/>
</dbReference>
<evidence type="ECO:0000313" key="12">
    <source>
        <dbReference type="EMBL" id="TNV84808.1"/>
    </source>
</evidence>
<evidence type="ECO:0000256" key="9">
    <source>
        <dbReference type="ARBA" id="ARBA00022842"/>
    </source>
</evidence>
<evidence type="ECO:0000256" key="10">
    <source>
        <dbReference type="ARBA" id="ARBA00023277"/>
    </source>
</evidence>
<dbReference type="InterPro" id="IPR013815">
    <property type="entry name" value="ATP_grasp_subdomain_1"/>
</dbReference>
<evidence type="ECO:0000256" key="4">
    <source>
        <dbReference type="ARBA" id="ARBA00022679"/>
    </source>
</evidence>
<dbReference type="Gene3D" id="2.60.40.10">
    <property type="entry name" value="Immunoglobulins"/>
    <property type="match status" value="1"/>
</dbReference>
<dbReference type="PANTHER" id="PTHR47453">
    <property type="entry name" value="PHOSPHOGLUCAN, WATER DIKINASE, CHLOROPLASTIC"/>
    <property type="match status" value="1"/>
</dbReference>
<comment type="cofactor">
    <cofactor evidence="1">
        <name>Mg(2+)</name>
        <dbReference type="ChEBI" id="CHEBI:18420"/>
    </cofactor>
</comment>
<evidence type="ECO:0000256" key="8">
    <source>
        <dbReference type="ARBA" id="ARBA00022840"/>
    </source>
</evidence>
<feature type="domain" description="CBM20" evidence="11">
    <location>
        <begin position="1"/>
        <end position="102"/>
    </location>
</feature>
<dbReference type="InterPro" id="IPR002192">
    <property type="entry name" value="PPDK_AMP/ATP-bd"/>
</dbReference>
<dbReference type="PANTHER" id="PTHR47453:SF1">
    <property type="entry name" value="PHOSPHOGLUCAN, WATER DIKINASE, CHLOROPLASTIC"/>
    <property type="match status" value="1"/>
</dbReference>